<dbReference type="Proteomes" id="UP000759537">
    <property type="component" value="Unassembled WGS sequence"/>
</dbReference>
<protein>
    <submittedName>
        <fullName evidence="2">Uncharacterized protein</fullName>
    </submittedName>
</protein>
<evidence type="ECO:0000313" key="3">
    <source>
        <dbReference type="Proteomes" id="UP000759537"/>
    </source>
</evidence>
<dbReference type="AlphaFoldDB" id="A0A9P5N4B6"/>
<dbReference type="OrthoDB" id="3063716at2759"/>
<reference evidence="2" key="2">
    <citation type="journal article" date="2020" name="Nat. Commun.">
        <title>Large-scale genome sequencing of mycorrhizal fungi provides insights into the early evolution of symbiotic traits.</title>
        <authorList>
            <person name="Miyauchi S."/>
            <person name="Kiss E."/>
            <person name="Kuo A."/>
            <person name="Drula E."/>
            <person name="Kohler A."/>
            <person name="Sanchez-Garcia M."/>
            <person name="Morin E."/>
            <person name="Andreopoulos B."/>
            <person name="Barry K.W."/>
            <person name="Bonito G."/>
            <person name="Buee M."/>
            <person name="Carver A."/>
            <person name="Chen C."/>
            <person name="Cichocki N."/>
            <person name="Clum A."/>
            <person name="Culley D."/>
            <person name="Crous P.W."/>
            <person name="Fauchery L."/>
            <person name="Girlanda M."/>
            <person name="Hayes R.D."/>
            <person name="Keri Z."/>
            <person name="LaButti K."/>
            <person name="Lipzen A."/>
            <person name="Lombard V."/>
            <person name="Magnuson J."/>
            <person name="Maillard F."/>
            <person name="Murat C."/>
            <person name="Nolan M."/>
            <person name="Ohm R.A."/>
            <person name="Pangilinan J."/>
            <person name="Pereira M.F."/>
            <person name="Perotto S."/>
            <person name="Peter M."/>
            <person name="Pfister S."/>
            <person name="Riley R."/>
            <person name="Sitrit Y."/>
            <person name="Stielow J.B."/>
            <person name="Szollosi G."/>
            <person name="Zifcakova L."/>
            <person name="Stursova M."/>
            <person name="Spatafora J.W."/>
            <person name="Tedersoo L."/>
            <person name="Vaario L.M."/>
            <person name="Yamada A."/>
            <person name="Yan M."/>
            <person name="Wang P."/>
            <person name="Xu J."/>
            <person name="Bruns T."/>
            <person name="Baldrian P."/>
            <person name="Vilgalys R."/>
            <person name="Dunand C."/>
            <person name="Henrissat B."/>
            <person name="Grigoriev I.V."/>
            <person name="Hibbett D."/>
            <person name="Nagy L.G."/>
            <person name="Martin F.M."/>
        </authorList>
    </citation>
    <scope>NUCLEOTIDE SEQUENCE</scope>
    <source>
        <strain evidence="2">Prilba</strain>
    </source>
</reference>
<organism evidence="2 3">
    <name type="scientific">Russula ochroleuca</name>
    <dbReference type="NCBI Taxonomy" id="152965"/>
    <lineage>
        <taxon>Eukaryota</taxon>
        <taxon>Fungi</taxon>
        <taxon>Dikarya</taxon>
        <taxon>Basidiomycota</taxon>
        <taxon>Agaricomycotina</taxon>
        <taxon>Agaricomycetes</taxon>
        <taxon>Russulales</taxon>
        <taxon>Russulaceae</taxon>
        <taxon>Russula</taxon>
    </lineage>
</organism>
<accession>A0A9P5N4B6</accession>
<evidence type="ECO:0000256" key="1">
    <source>
        <dbReference type="SAM" id="MobiDB-lite"/>
    </source>
</evidence>
<proteinExistence type="predicted"/>
<reference evidence="2" key="1">
    <citation type="submission" date="2019-10" db="EMBL/GenBank/DDBJ databases">
        <authorList>
            <consortium name="DOE Joint Genome Institute"/>
            <person name="Kuo A."/>
            <person name="Miyauchi S."/>
            <person name="Kiss E."/>
            <person name="Drula E."/>
            <person name="Kohler A."/>
            <person name="Sanchez-Garcia M."/>
            <person name="Andreopoulos B."/>
            <person name="Barry K.W."/>
            <person name="Bonito G."/>
            <person name="Buee M."/>
            <person name="Carver A."/>
            <person name="Chen C."/>
            <person name="Cichocki N."/>
            <person name="Clum A."/>
            <person name="Culley D."/>
            <person name="Crous P.W."/>
            <person name="Fauchery L."/>
            <person name="Girlanda M."/>
            <person name="Hayes R."/>
            <person name="Keri Z."/>
            <person name="LaButti K."/>
            <person name="Lipzen A."/>
            <person name="Lombard V."/>
            <person name="Magnuson J."/>
            <person name="Maillard F."/>
            <person name="Morin E."/>
            <person name="Murat C."/>
            <person name="Nolan M."/>
            <person name="Ohm R."/>
            <person name="Pangilinan J."/>
            <person name="Pereira M."/>
            <person name="Perotto S."/>
            <person name="Peter M."/>
            <person name="Riley R."/>
            <person name="Sitrit Y."/>
            <person name="Stielow B."/>
            <person name="Szollosi G."/>
            <person name="Zifcakova L."/>
            <person name="Stursova M."/>
            <person name="Spatafora J.W."/>
            <person name="Tedersoo L."/>
            <person name="Vaario L.-M."/>
            <person name="Yamada A."/>
            <person name="Yan M."/>
            <person name="Wang P."/>
            <person name="Xu J."/>
            <person name="Bruns T."/>
            <person name="Baldrian P."/>
            <person name="Vilgalys R."/>
            <person name="Henrissat B."/>
            <person name="Grigoriev I.V."/>
            <person name="Hibbett D."/>
            <person name="Nagy L.G."/>
            <person name="Martin F.M."/>
        </authorList>
    </citation>
    <scope>NUCLEOTIDE SEQUENCE</scope>
    <source>
        <strain evidence="2">Prilba</strain>
    </source>
</reference>
<sequence length="283" mass="31999">MNIQPFTNSHSLYEQQTVSVDRATVFPQSTRPVVDDDKLTQLDELLRANVGDLDVPSTRKRRKHISSGKGQSTLQETLDPAPFRLVSIANAPKIISLQPKPLPVRAVWEPPCEDNDREVELRKQQALSAAVDVPSLLKSAQAYISRPQKAEKIIRASALESLSYPPFFLAEIPRSKSVPLRVSHDRVTRPSPHEVKQKGDALRVISLRLHGGEQPVARPKRNHKRRTVENPPATFWRPLRRWGGKSSGYAMGYEGSWPVEDDHEPRYVRDRMRKGVHVIQASI</sequence>
<feature type="region of interest" description="Disordered" evidence="1">
    <location>
        <begin position="56"/>
        <end position="76"/>
    </location>
</feature>
<keyword evidence="3" id="KW-1185">Reference proteome</keyword>
<gene>
    <name evidence="2" type="ORF">DFH94DRAFT_711212</name>
</gene>
<dbReference type="EMBL" id="WHVB01000002">
    <property type="protein sequence ID" value="KAF8486179.1"/>
    <property type="molecule type" value="Genomic_DNA"/>
</dbReference>
<name>A0A9P5N4B6_9AGAM</name>
<evidence type="ECO:0000313" key="2">
    <source>
        <dbReference type="EMBL" id="KAF8486179.1"/>
    </source>
</evidence>
<comment type="caution">
    <text evidence="2">The sequence shown here is derived from an EMBL/GenBank/DDBJ whole genome shotgun (WGS) entry which is preliminary data.</text>
</comment>